<accession>A0A0D7VZB9</accession>
<dbReference type="EMBL" id="JTDV01000010">
    <property type="protein sequence ID" value="KJD32358.1"/>
    <property type="molecule type" value="Genomic_DNA"/>
</dbReference>
<dbReference type="EMBL" id="JTDV01000010">
    <property type="protein sequence ID" value="KJD32196.1"/>
    <property type="molecule type" value="Genomic_DNA"/>
</dbReference>
<dbReference type="Proteomes" id="UP000032361">
    <property type="component" value="Unassembled WGS sequence"/>
</dbReference>
<gene>
    <name evidence="2" type="ORF">PK35_11365</name>
    <name evidence="3" type="ORF">PK35_12250</name>
</gene>
<organism evidence="2 4">
    <name type="scientific">Neotamlana nanhaiensis</name>
    <dbReference type="NCBI Taxonomy" id="1382798"/>
    <lineage>
        <taxon>Bacteria</taxon>
        <taxon>Pseudomonadati</taxon>
        <taxon>Bacteroidota</taxon>
        <taxon>Flavobacteriia</taxon>
        <taxon>Flavobacteriales</taxon>
        <taxon>Flavobacteriaceae</taxon>
        <taxon>Neotamlana</taxon>
    </lineage>
</organism>
<name>A0A0D7VZB9_9FLAO</name>
<evidence type="ECO:0000313" key="2">
    <source>
        <dbReference type="EMBL" id="KJD32196.1"/>
    </source>
</evidence>
<keyword evidence="4" id="KW-1185">Reference proteome</keyword>
<dbReference type="RefSeq" id="WP_044626841.1">
    <property type="nucleotide sequence ID" value="NZ_JTDV01000010.1"/>
</dbReference>
<reference evidence="2 4" key="1">
    <citation type="journal article" date="2015" name="Antonie Van Leeuwenhoek">
        <title>Tamlana nanhaiensis sp. nov., isolated from surface seawater collected from the South China Sea.</title>
        <authorList>
            <person name="Liu X."/>
            <person name="Lai Q."/>
            <person name="Du Y."/>
            <person name="Li G."/>
            <person name="Sun F."/>
            <person name="Shao Z."/>
        </authorList>
    </citation>
    <scope>NUCLEOTIDE SEQUENCE [LARGE SCALE GENOMIC DNA]</scope>
    <source>
        <strain evidence="2 4">FHC16</strain>
    </source>
</reference>
<feature type="signal peptide" evidence="1">
    <location>
        <begin position="1"/>
        <end position="22"/>
    </location>
</feature>
<evidence type="ECO:0000313" key="3">
    <source>
        <dbReference type="EMBL" id="KJD32358.1"/>
    </source>
</evidence>
<dbReference type="AlphaFoldDB" id="A0A0D7VZB9"/>
<keyword evidence="1" id="KW-0732">Signal</keyword>
<sequence>MKNFIKVALWVVVILMSLTNMTCEESVDTVEDSDNCDKTVVIDANNYNNLQTDYFTVVNAKIIGDCLSINFQASGCSGDTWVFNLIDSGAIAESYPEQRYLKIQFVNNEACLAVFTKQVSFNLKPLQISDNGGEVILHIDGLDDALSYKY</sequence>
<protein>
    <recommendedName>
        <fullName evidence="5">Lipocalin-like domain-containing protein</fullName>
    </recommendedName>
</protein>
<dbReference type="PATRIC" id="fig|1382798.3.peg.1007"/>
<comment type="caution">
    <text evidence="2">The sequence shown here is derived from an EMBL/GenBank/DDBJ whole genome shotgun (WGS) entry which is preliminary data.</text>
</comment>
<feature type="chain" id="PRO_5007397625" description="Lipocalin-like domain-containing protein" evidence="1">
    <location>
        <begin position="23"/>
        <end position="150"/>
    </location>
</feature>
<dbReference type="OrthoDB" id="1493159at2"/>
<evidence type="ECO:0000256" key="1">
    <source>
        <dbReference type="SAM" id="SignalP"/>
    </source>
</evidence>
<dbReference type="STRING" id="1382798.PK35_11365"/>
<evidence type="ECO:0000313" key="4">
    <source>
        <dbReference type="Proteomes" id="UP000032361"/>
    </source>
</evidence>
<proteinExistence type="predicted"/>
<evidence type="ECO:0008006" key="5">
    <source>
        <dbReference type="Google" id="ProtNLM"/>
    </source>
</evidence>